<gene>
    <name evidence="2" type="ORF">ACFQ1C_06570</name>
</gene>
<dbReference type="Pfam" id="PF11207">
    <property type="entry name" value="DUF2989"/>
    <property type="match status" value="1"/>
</dbReference>
<dbReference type="PROSITE" id="PS51257">
    <property type="entry name" value="PROKAR_LIPOPROTEIN"/>
    <property type="match status" value="1"/>
</dbReference>
<keyword evidence="3" id="KW-1185">Reference proteome</keyword>
<dbReference type="Proteomes" id="UP001597048">
    <property type="component" value="Unassembled WGS sequence"/>
</dbReference>
<sequence>MNIKHAFLMLLAPLFLAACDRDRIINVCEDTPQFCQELHADSWCRFERTALIRARKLQATQPSDPNNYDLLTTLKEYHGCLDPLLAIEYTQRKERKTDKVDAVFHAQEAMTQLAADTVDSDYPYLLLWHWQHEGSQRAKARFIKLADRAEMQTPDLQNTLAKLLMIRDSAAAEQKLLYALSLYEKGDTLDSNIIANLLTLYIRQQRYQEVWLWSRVLSKLNHEENIELARLDVYSTFDAAQQQEMQQQVEHIFKQLTQGKFQAPSIE</sequence>
<keyword evidence="1" id="KW-0732">Signal</keyword>
<dbReference type="InterPro" id="IPR021372">
    <property type="entry name" value="DUF2989"/>
</dbReference>
<proteinExistence type="predicted"/>
<feature type="chain" id="PRO_5046125740" evidence="1">
    <location>
        <begin position="18"/>
        <end position="267"/>
    </location>
</feature>
<comment type="caution">
    <text evidence="2">The sequence shown here is derived from an EMBL/GenBank/DDBJ whole genome shotgun (WGS) entry which is preliminary data.</text>
</comment>
<accession>A0ABW3KIH7</accession>
<dbReference type="RefSeq" id="WP_379557794.1">
    <property type="nucleotide sequence ID" value="NZ_JBHTJS010000025.1"/>
</dbReference>
<dbReference type="EMBL" id="JBHTJS010000025">
    <property type="protein sequence ID" value="MFD1007811.1"/>
    <property type="molecule type" value="Genomic_DNA"/>
</dbReference>
<name>A0ABW3KIH7_9GAMM</name>
<organism evidence="2 3">
    <name type="scientific">Oceanisphaera ostreae</name>
    <dbReference type="NCBI Taxonomy" id="914151"/>
    <lineage>
        <taxon>Bacteria</taxon>
        <taxon>Pseudomonadati</taxon>
        <taxon>Pseudomonadota</taxon>
        <taxon>Gammaproteobacteria</taxon>
        <taxon>Aeromonadales</taxon>
        <taxon>Aeromonadaceae</taxon>
        <taxon>Oceanisphaera</taxon>
    </lineage>
</organism>
<evidence type="ECO:0000313" key="2">
    <source>
        <dbReference type="EMBL" id="MFD1007811.1"/>
    </source>
</evidence>
<protein>
    <submittedName>
        <fullName evidence="2">DUF2989 domain-containing protein</fullName>
    </submittedName>
</protein>
<feature type="signal peptide" evidence="1">
    <location>
        <begin position="1"/>
        <end position="17"/>
    </location>
</feature>
<evidence type="ECO:0000256" key="1">
    <source>
        <dbReference type="SAM" id="SignalP"/>
    </source>
</evidence>
<reference evidence="3" key="1">
    <citation type="journal article" date="2019" name="Int. J. Syst. Evol. Microbiol.">
        <title>The Global Catalogue of Microorganisms (GCM) 10K type strain sequencing project: providing services to taxonomists for standard genome sequencing and annotation.</title>
        <authorList>
            <consortium name="The Broad Institute Genomics Platform"/>
            <consortium name="The Broad Institute Genome Sequencing Center for Infectious Disease"/>
            <person name="Wu L."/>
            <person name="Ma J."/>
        </authorList>
    </citation>
    <scope>NUCLEOTIDE SEQUENCE [LARGE SCALE GENOMIC DNA]</scope>
    <source>
        <strain evidence="3">CCUG 60525</strain>
    </source>
</reference>
<evidence type="ECO:0000313" key="3">
    <source>
        <dbReference type="Proteomes" id="UP001597048"/>
    </source>
</evidence>